<dbReference type="AlphaFoldDB" id="A0A6A5ZVS2"/>
<protein>
    <submittedName>
        <fullName evidence="1">Uncharacterized protein</fullName>
    </submittedName>
</protein>
<dbReference type="GeneID" id="54411479"/>
<gene>
    <name evidence="1" type="ORF">P153DRAFT_391356</name>
</gene>
<reference evidence="1" key="1">
    <citation type="journal article" date="2020" name="Stud. Mycol.">
        <title>101 Dothideomycetes genomes: a test case for predicting lifestyles and emergence of pathogens.</title>
        <authorList>
            <person name="Haridas S."/>
            <person name="Albert R."/>
            <person name="Binder M."/>
            <person name="Bloem J."/>
            <person name="Labutti K."/>
            <person name="Salamov A."/>
            <person name="Andreopoulos B."/>
            <person name="Baker S."/>
            <person name="Barry K."/>
            <person name="Bills G."/>
            <person name="Bluhm B."/>
            <person name="Cannon C."/>
            <person name="Castanera R."/>
            <person name="Culley D."/>
            <person name="Daum C."/>
            <person name="Ezra D."/>
            <person name="Gonzalez J."/>
            <person name="Henrissat B."/>
            <person name="Kuo A."/>
            <person name="Liang C."/>
            <person name="Lipzen A."/>
            <person name="Lutzoni F."/>
            <person name="Magnuson J."/>
            <person name="Mondo S."/>
            <person name="Nolan M."/>
            <person name="Ohm R."/>
            <person name="Pangilinan J."/>
            <person name="Park H.-J."/>
            <person name="Ramirez L."/>
            <person name="Alfaro M."/>
            <person name="Sun H."/>
            <person name="Tritt A."/>
            <person name="Yoshinaga Y."/>
            <person name="Zwiers L.-H."/>
            <person name="Turgeon B."/>
            <person name="Goodwin S."/>
            <person name="Spatafora J."/>
            <person name="Crous P."/>
            <person name="Grigoriev I."/>
        </authorList>
    </citation>
    <scope>NUCLEOTIDE SEQUENCE</scope>
    <source>
        <strain evidence="1">CBS 119687</strain>
    </source>
</reference>
<keyword evidence="2" id="KW-1185">Reference proteome</keyword>
<evidence type="ECO:0000313" key="2">
    <source>
        <dbReference type="Proteomes" id="UP000799771"/>
    </source>
</evidence>
<name>A0A6A5ZVS2_9PLEO</name>
<evidence type="ECO:0000313" key="1">
    <source>
        <dbReference type="EMBL" id="KAF2123629.1"/>
    </source>
</evidence>
<proteinExistence type="predicted"/>
<sequence length="185" mass="19886">MSPWSWPMSLFLSPPPPDSASILAGLTLTVDSTLAALTTATHDLAAAKAHALATSDLTRPLLQAAQYHQVRIDALTQQFAVAVRTRDVFAAQMLAKENLEGLERAGEALWVGNKGLGKGTVEKVIGAWEGEELVAEGGVEGVRSGIERVLQEEGLDTVEDWDREVLKMDVQTKLTEEALAKLRAA</sequence>
<dbReference type="EMBL" id="ML977524">
    <property type="protein sequence ID" value="KAF2123629.1"/>
    <property type="molecule type" value="Genomic_DNA"/>
</dbReference>
<dbReference type="RefSeq" id="XP_033518023.1">
    <property type="nucleotide sequence ID" value="XM_033671047.1"/>
</dbReference>
<organism evidence="1 2">
    <name type="scientific">Dothidotthia symphoricarpi CBS 119687</name>
    <dbReference type="NCBI Taxonomy" id="1392245"/>
    <lineage>
        <taxon>Eukaryota</taxon>
        <taxon>Fungi</taxon>
        <taxon>Dikarya</taxon>
        <taxon>Ascomycota</taxon>
        <taxon>Pezizomycotina</taxon>
        <taxon>Dothideomycetes</taxon>
        <taxon>Pleosporomycetidae</taxon>
        <taxon>Pleosporales</taxon>
        <taxon>Dothidotthiaceae</taxon>
        <taxon>Dothidotthia</taxon>
    </lineage>
</organism>
<accession>A0A6A5ZVS2</accession>
<dbReference type="Proteomes" id="UP000799771">
    <property type="component" value="Unassembled WGS sequence"/>
</dbReference>